<feature type="region of interest" description="Disordered" evidence="1">
    <location>
        <begin position="216"/>
        <end position="331"/>
    </location>
</feature>
<feature type="compositionally biased region" description="Polar residues" evidence="1">
    <location>
        <begin position="293"/>
        <end position="306"/>
    </location>
</feature>
<evidence type="ECO:0008006" key="4">
    <source>
        <dbReference type="Google" id="ProtNLM"/>
    </source>
</evidence>
<dbReference type="EMBL" id="JAXQNO010000011">
    <property type="protein sequence ID" value="KAK4788290.1"/>
    <property type="molecule type" value="Genomic_DNA"/>
</dbReference>
<reference evidence="2 3" key="1">
    <citation type="journal article" date="2023" name="Hortic Res">
        <title>Pangenome of water caltrop reveals structural variations and asymmetric subgenome divergence after allopolyploidization.</title>
        <authorList>
            <person name="Zhang X."/>
            <person name="Chen Y."/>
            <person name="Wang L."/>
            <person name="Yuan Y."/>
            <person name="Fang M."/>
            <person name="Shi L."/>
            <person name="Lu R."/>
            <person name="Comes H.P."/>
            <person name="Ma Y."/>
            <person name="Chen Y."/>
            <person name="Huang G."/>
            <person name="Zhou Y."/>
            <person name="Zheng Z."/>
            <person name="Qiu Y."/>
        </authorList>
    </citation>
    <scope>NUCLEOTIDE SEQUENCE [LARGE SCALE GENOMIC DNA]</scope>
    <source>
        <strain evidence="2">F231</strain>
    </source>
</reference>
<evidence type="ECO:0000313" key="2">
    <source>
        <dbReference type="EMBL" id="KAK4788290.1"/>
    </source>
</evidence>
<protein>
    <recommendedName>
        <fullName evidence="4">Protein WVD2-like 7</fullName>
    </recommendedName>
</protein>
<sequence>MGETAASSAPLELSISFGRFEGELLSWEKWSSFSTNKYLEEVEKCATPGSVAEKKAYFESRYKNIAARTPEPKEPPTINQVEDCLFRSDAGLGQGVLHCSDTESDYEVRVSTGPSFARGMEQCNFDRRVEQEDMEIYDDDLITIECNGFSAEPERVQGEQTKWEVETNLNKLEGENVVKEVHEREVIPTVAAVVASNSETQSKFLEDVNEFGDNVGSEMDCNKVPQKENGQLHSQNNAVKTSVVSKEKSMPKIRKKPSLPLAKSSQITTPKVPKAVSASSLSSASRVRSASSITKSKNLNSLSTGSGKKGAHKSLHMSVSPSLSSSPASAPTATRKSFFMESMRDKDIVKTAFKVFEISVRKLDPPMSKQVPSRKIEHRPSHSVVARKENGGAGVEATGHKDHRSSLPSFGLRSIGKPRAVPQQVKKLQEKPDAKVRIETTLQEKLEEHKEADIKTRRQGLHLKASPLPASQRQCRTKNKAHFGGFQG</sequence>
<name>A0AAN7LZ20_TRANT</name>
<proteinExistence type="predicted"/>
<comment type="caution">
    <text evidence="2">The sequence shown here is derived from an EMBL/GenBank/DDBJ whole genome shotgun (WGS) entry which is preliminary data.</text>
</comment>
<feature type="region of interest" description="Disordered" evidence="1">
    <location>
        <begin position="392"/>
        <end position="419"/>
    </location>
</feature>
<feature type="region of interest" description="Disordered" evidence="1">
    <location>
        <begin position="446"/>
        <end position="488"/>
    </location>
</feature>
<feature type="compositionally biased region" description="Low complexity" evidence="1">
    <location>
        <begin position="275"/>
        <end position="292"/>
    </location>
</feature>
<dbReference type="PANTHER" id="PTHR47286:SF2">
    <property type="entry name" value="F3I6.9 PROTEIN"/>
    <property type="match status" value="1"/>
</dbReference>
<organism evidence="2 3">
    <name type="scientific">Trapa natans</name>
    <name type="common">Water chestnut</name>
    <dbReference type="NCBI Taxonomy" id="22666"/>
    <lineage>
        <taxon>Eukaryota</taxon>
        <taxon>Viridiplantae</taxon>
        <taxon>Streptophyta</taxon>
        <taxon>Embryophyta</taxon>
        <taxon>Tracheophyta</taxon>
        <taxon>Spermatophyta</taxon>
        <taxon>Magnoliopsida</taxon>
        <taxon>eudicotyledons</taxon>
        <taxon>Gunneridae</taxon>
        <taxon>Pentapetalae</taxon>
        <taxon>rosids</taxon>
        <taxon>malvids</taxon>
        <taxon>Myrtales</taxon>
        <taxon>Lythraceae</taxon>
        <taxon>Trapa</taxon>
    </lineage>
</organism>
<keyword evidence="3" id="KW-1185">Reference proteome</keyword>
<dbReference type="Proteomes" id="UP001346149">
    <property type="component" value="Unassembled WGS sequence"/>
</dbReference>
<feature type="compositionally biased region" description="Low complexity" evidence="1">
    <location>
        <begin position="318"/>
        <end position="331"/>
    </location>
</feature>
<feature type="compositionally biased region" description="Polar residues" evidence="1">
    <location>
        <begin position="228"/>
        <end position="244"/>
    </location>
</feature>
<accession>A0AAN7LZ20</accession>
<feature type="compositionally biased region" description="Basic and acidic residues" evidence="1">
    <location>
        <begin position="446"/>
        <end position="456"/>
    </location>
</feature>
<dbReference type="PANTHER" id="PTHR47286">
    <property type="entry name" value="F3I6.9 PROTEIN"/>
    <property type="match status" value="1"/>
</dbReference>
<gene>
    <name evidence="2" type="ORF">SAY86_019609</name>
</gene>
<evidence type="ECO:0000256" key="1">
    <source>
        <dbReference type="SAM" id="MobiDB-lite"/>
    </source>
</evidence>
<evidence type="ECO:0000313" key="3">
    <source>
        <dbReference type="Proteomes" id="UP001346149"/>
    </source>
</evidence>
<dbReference type="AlphaFoldDB" id="A0AAN7LZ20"/>